<evidence type="ECO:0000256" key="1">
    <source>
        <dbReference type="SAM" id="MobiDB-lite"/>
    </source>
</evidence>
<dbReference type="Proteomes" id="UP000800235">
    <property type="component" value="Unassembled WGS sequence"/>
</dbReference>
<feature type="compositionally biased region" description="Polar residues" evidence="1">
    <location>
        <begin position="256"/>
        <end position="269"/>
    </location>
</feature>
<dbReference type="AlphaFoldDB" id="A0A9P4U0Y7"/>
<evidence type="ECO:0000313" key="2">
    <source>
        <dbReference type="EMBL" id="KAF2432397.1"/>
    </source>
</evidence>
<evidence type="ECO:0000313" key="3">
    <source>
        <dbReference type="Proteomes" id="UP000800235"/>
    </source>
</evidence>
<sequence>MSSLLDSTFTIANLSRPLDTSNGRILASTVQSLSIPSKKRKRSEIAVSTDGQGLNLYNIDNGRSISSHAVSPQTFFVAPPCSIYQKSRRYTYSAVKTSKTSSKAQIICHEERSDSKKSKPLSQSLASSSPVACIEAMPAYNITDQETETHDVIILHNDGTVECFSAGLERAVWTTQLSHVIQSTEAVNVEHADFTDVGAARKGLLKGREDVLALLQAGDTALEAADAIQLLFVINNAEFGDALSRKVHLFALRPRTSSGGPSSNATPQHLRTWPLPRSSPNVISSLNSIYSLHAASGSLEQLQDGSITSYDFSGLSPRVSAVLKSPDTGFQSFIRLSSSLILTASSKQYTIFDIKYHSIQASKPIPPPQEAPNTNKKRKNSHIEASSGPTIFIGHFTKSGVSVALAGLELVGIRLDSDKTGSKRRKLRDVRLIDSMGKGTTIDAPYTLRKGGPDRPSCLGDFLPGSLVRVKDKKWSATINQLDELLRDSNIPKFEDVFANYIHMDTNFGKYEKKSTGKKPINYEWSYLAWDPEHPLPLYREQALYALSKIFQFEHHATQESVLGDFSRECPISIKVFAPNLLQWLAITGQLTAGLVQQALGAPSHGAHSIQNGDLMTAAVNFDPELTLLHMVLDKHVRLDAEEVGVAIKAVLASLDDSSLPEPDPKLLEDANPQQNEFALIESRLTNGDIHMTNGDAALTNGHAHHDDSESEKEAQFEEEMAIATQQLDEAFEIYSTSPISGESLRQALTKLNDFPAATITQTLRKYLNQHEIVFLIHILRVELADGGWTSRYIDIGDEDQITDEPSNRAILVIANILSCAIDAMGMSGWLLSSAPNPIDSIDDLLSSLHSEISATLEGIHEATFLTGLLTEFLRYPYKRAKAGWTEQKPGARTQALGQGKVWTVPKVEDKALPLGISVKERRIGGVGVDHGGLLHVRTGREIGKKVHARRGKYEFEQIRI</sequence>
<reference evidence="2" key="1">
    <citation type="journal article" date="2020" name="Stud. Mycol.">
        <title>101 Dothideomycetes genomes: a test case for predicting lifestyles and emergence of pathogens.</title>
        <authorList>
            <person name="Haridas S."/>
            <person name="Albert R."/>
            <person name="Binder M."/>
            <person name="Bloem J."/>
            <person name="Labutti K."/>
            <person name="Salamov A."/>
            <person name="Andreopoulos B."/>
            <person name="Baker S."/>
            <person name="Barry K."/>
            <person name="Bills G."/>
            <person name="Bluhm B."/>
            <person name="Cannon C."/>
            <person name="Castanera R."/>
            <person name="Culley D."/>
            <person name="Daum C."/>
            <person name="Ezra D."/>
            <person name="Gonzalez J."/>
            <person name="Henrissat B."/>
            <person name="Kuo A."/>
            <person name="Liang C."/>
            <person name="Lipzen A."/>
            <person name="Lutzoni F."/>
            <person name="Magnuson J."/>
            <person name="Mondo S."/>
            <person name="Nolan M."/>
            <person name="Ohm R."/>
            <person name="Pangilinan J."/>
            <person name="Park H.-J."/>
            <person name="Ramirez L."/>
            <person name="Alfaro M."/>
            <person name="Sun H."/>
            <person name="Tritt A."/>
            <person name="Yoshinaga Y."/>
            <person name="Zwiers L.-H."/>
            <person name="Turgeon B."/>
            <person name="Goodwin S."/>
            <person name="Spatafora J."/>
            <person name="Crous P."/>
            <person name="Grigoriev I."/>
        </authorList>
    </citation>
    <scope>NUCLEOTIDE SEQUENCE</scope>
    <source>
        <strain evidence="2">CBS 130266</strain>
    </source>
</reference>
<keyword evidence="3" id="KW-1185">Reference proteome</keyword>
<name>A0A9P4U0Y7_9PEZI</name>
<feature type="region of interest" description="Disordered" evidence="1">
    <location>
        <begin position="256"/>
        <end position="276"/>
    </location>
</feature>
<dbReference type="EMBL" id="MU007026">
    <property type="protein sequence ID" value="KAF2432397.1"/>
    <property type="molecule type" value="Genomic_DNA"/>
</dbReference>
<accession>A0A9P4U0Y7</accession>
<gene>
    <name evidence="2" type="ORF">EJ08DRAFT_677614</name>
</gene>
<proteinExistence type="predicted"/>
<organism evidence="2 3">
    <name type="scientific">Tothia fuscella</name>
    <dbReference type="NCBI Taxonomy" id="1048955"/>
    <lineage>
        <taxon>Eukaryota</taxon>
        <taxon>Fungi</taxon>
        <taxon>Dikarya</taxon>
        <taxon>Ascomycota</taxon>
        <taxon>Pezizomycotina</taxon>
        <taxon>Dothideomycetes</taxon>
        <taxon>Pleosporomycetidae</taxon>
        <taxon>Venturiales</taxon>
        <taxon>Cylindrosympodiaceae</taxon>
        <taxon>Tothia</taxon>
    </lineage>
</organism>
<comment type="caution">
    <text evidence="2">The sequence shown here is derived from an EMBL/GenBank/DDBJ whole genome shotgun (WGS) entry which is preliminary data.</text>
</comment>
<feature type="region of interest" description="Disordered" evidence="1">
    <location>
        <begin position="362"/>
        <end position="383"/>
    </location>
</feature>
<dbReference type="OrthoDB" id="5330858at2759"/>
<protein>
    <submittedName>
        <fullName evidence="2">Uncharacterized protein</fullName>
    </submittedName>
</protein>